<evidence type="ECO:0000256" key="4">
    <source>
        <dbReference type="ARBA" id="ARBA00023175"/>
    </source>
</evidence>
<organism evidence="9 10">
    <name type="scientific">Sinanodonta woodiana</name>
    <name type="common">Chinese pond mussel</name>
    <name type="synonym">Anodonta woodiana</name>
    <dbReference type="NCBI Taxonomy" id="1069815"/>
    <lineage>
        <taxon>Eukaryota</taxon>
        <taxon>Metazoa</taxon>
        <taxon>Spiralia</taxon>
        <taxon>Lophotrochozoa</taxon>
        <taxon>Mollusca</taxon>
        <taxon>Bivalvia</taxon>
        <taxon>Autobranchia</taxon>
        <taxon>Heteroconchia</taxon>
        <taxon>Palaeoheterodonta</taxon>
        <taxon>Unionida</taxon>
        <taxon>Unionoidea</taxon>
        <taxon>Unionidae</taxon>
        <taxon>Unioninae</taxon>
        <taxon>Sinanodonta</taxon>
    </lineage>
</organism>
<keyword evidence="5" id="KW-0514">Muscle protein</keyword>
<evidence type="ECO:0000256" key="6">
    <source>
        <dbReference type="ARBA" id="ARBA00049593"/>
    </source>
</evidence>
<dbReference type="PANTHER" id="PTHR23048">
    <property type="entry name" value="MYOSIN LIGHT CHAIN 1, 3"/>
    <property type="match status" value="1"/>
</dbReference>
<sequence>MSKQQKTEWDERIEEAFSIFDRDRDGKISVDELRYLVREIGYNPTENELRDLMKYADKNKSGVIEINEFKRLLQEQDKKLMKSNNRDVLKRAFQVFDRDGNGKIDAKELQAAMKTLGDTLTDEECNLMIKVADTNSDGKIDYMEFIDFISSNSRK</sequence>
<evidence type="ECO:0000256" key="5">
    <source>
        <dbReference type="ARBA" id="ARBA00023179"/>
    </source>
</evidence>
<feature type="domain" description="EF-hand" evidence="8">
    <location>
        <begin position="8"/>
        <end position="43"/>
    </location>
</feature>
<dbReference type="PROSITE" id="PS50222">
    <property type="entry name" value="EF_HAND_2"/>
    <property type="match status" value="4"/>
</dbReference>
<evidence type="ECO:0000256" key="2">
    <source>
        <dbReference type="ARBA" id="ARBA00022837"/>
    </source>
</evidence>
<dbReference type="InterPro" id="IPR011992">
    <property type="entry name" value="EF-hand-dom_pair"/>
</dbReference>
<gene>
    <name evidence="9" type="ORF">ACJMK2_004455</name>
</gene>
<proteinExistence type="predicted"/>
<comment type="function">
    <text evidence="6">In molluscan muscle, calcium regulation is associated with myosin rather than with actin. Muscle myosin contains two types of light chains: the catalytic light chain, essential for ATPase activity, and the regulatory light chain, a calcium-binding protein responsible for Ca(2+) dependent binding and Ca(2+) dependent Mg-ATPase activity.</text>
</comment>
<evidence type="ECO:0000256" key="3">
    <source>
        <dbReference type="ARBA" id="ARBA00023123"/>
    </source>
</evidence>
<feature type="domain" description="EF-hand" evidence="8">
    <location>
        <begin position="44"/>
        <end position="79"/>
    </location>
</feature>
<accession>A0ABD3Y2H6</accession>
<evidence type="ECO:0000256" key="7">
    <source>
        <dbReference type="ARBA" id="ARBA00078496"/>
    </source>
</evidence>
<dbReference type="FunFam" id="1.10.238.10:FF:000003">
    <property type="entry name" value="Calmodulin A"/>
    <property type="match status" value="1"/>
</dbReference>
<protein>
    <recommendedName>
        <fullName evidence="7">Sulfhydryl light chain</fullName>
    </recommendedName>
</protein>
<dbReference type="PROSITE" id="PS00018">
    <property type="entry name" value="EF_HAND_1"/>
    <property type="match status" value="4"/>
</dbReference>
<feature type="domain" description="EF-hand" evidence="8">
    <location>
        <begin position="120"/>
        <end position="155"/>
    </location>
</feature>
<dbReference type="SMART" id="SM00054">
    <property type="entry name" value="EFh"/>
    <property type="match status" value="4"/>
</dbReference>
<reference evidence="9 10" key="1">
    <citation type="submission" date="2024-11" db="EMBL/GenBank/DDBJ databases">
        <title>Chromosome-level genome assembly of the freshwater bivalve Anodonta woodiana.</title>
        <authorList>
            <person name="Chen X."/>
        </authorList>
    </citation>
    <scope>NUCLEOTIDE SEQUENCE [LARGE SCALE GENOMIC DNA]</scope>
    <source>
        <strain evidence="9">MN2024</strain>
        <tissue evidence="9">Gills</tissue>
    </source>
</reference>
<name>A0ABD3Y2H6_SINWO</name>
<keyword evidence="4" id="KW-0505">Motor protein</keyword>
<evidence type="ECO:0000313" key="10">
    <source>
        <dbReference type="Proteomes" id="UP001634394"/>
    </source>
</evidence>
<dbReference type="EMBL" id="JBJQND010000001">
    <property type="protein sequence ID" value="KAL3892226.1"/>
    <property type="molecule type" value="Genomic_DNA"/>
</dbReference>
<evidence type="ECO:0000259" key="8">
    <source>
        <dbReference type="PROSITE" id="PS50222"/>
    </source>
</evidence>
<evidence type="ECO:0000313" key="9">
    <source>
        <dbReference type="EMBL" id="KAL3892226.1"/>
    </source>
</evidence>
<dbReference type="InterPro" id="IPR002048">
    <property type="entry name" value="EF_hand_dom"/>
</dbReference>
<evidence type="ECO:0000256" key="1">
    <source>
        <dbReference type="ARBA" id="ARBA00022737"/>
    </source>
</evidence>
<dbReference type="InterPro" id="IPR018247">
    <property type="entry name" value="EF_Hand_1_Ca_BS"/>
</dbReference>
<dbReference type="SUPFAM" id="SSF47473">
    <property type="entry name" value="EF-hand"/>
    <property type="match status" value="1"/>
</dbReference>
<dbReference type="PANTHER" id="PTHR23048:SF0">
    <property type="entry name" value="CALMODULIN LIKE 3"/>
    <property type="match status" value="1"/>
</dbReference>
<dbReference type="AlphaFoldDB" id="A0ABD3Y2H6"/>
<dbReference type="Proteomes" id="UP001634394">
    <property type="component" value="Unassembled WGS sequence"/>
</dbReference>
<dbReference type="GO" id="GO:0016459">
    <property type="term" value="C:myosin complex"/>
    <property type="evidence" value="ECO:0007669"/>
    <property type="project" value="UniProtKB-KW"/>
</dbReference>
<feature type="domain" description="EF-hand" evidence="8">
    <location>
        <begin position="84"/>
        <end position="119"/>
    </location>
</feature>
<dbReference type="InterPro" id="IPR050230">
    <property type="entry name" value="CALM/Myosin/TropC-like"/>
</dbReference>
<dbReference type="Pfam" id="PF13499">
    <property type="entry name" value="EF-hand_7"/>
    <property type="match status" value="2"/>
</dbReference>
<dbReference type="Gene3D" id="1.10.238.10">
    <property type="entry name" value="EF-hand"/>
    <property type="match status" value="2"/>
</dbReference>
<keyword evidence="3" id="KW-0518">Myosin</keyword>
<dbReference type="CDD" id="cd00051">
    <property type="entry name" value="EFh"/>
    <property type="match status" value="1"/>
</dbReference>
<keyword evidence="1" id="KW-0677">Repeat</keyword>
<comment type="caution">
    <text evidence="9">The sequence shown here is derived from an EMBL/GenBank/DDBJ whole genome shotgun (WGS) entry which is preliminary data.</text>
</comment>
<keyword evidence="10" id="KW-1185">Reference proteome</keyword>
<keyword evidence="2" id="KW-0106">Calcium</keyword>